<dbReference type="EC" id="6.3.4.13" evidence="3"/>
<keyword evidence="14" id="KW-1185">Reference proteome</keyword>
<keyword evidence="7 11" id="KW-0067">ATP-binding</keyword>
<comment type="cofactor">
    <cofactor evidence="1">
        <name>Mn(2+)</name>
        <dbReference type="ChEBI" id="CHEBI:29035"/>
    </cofactor>
</comment>
<comment type="similarity">
    <text evidence="8">Belongs to the GARS family.</text>
</comment>
<reference evidence="13 14" key="1">
    <citation type="journal article" date="2011" name="J. Bacteriol.">
        <title>Draft genome sequence of the anoxygenic filamentous phototrophic bacterium Oscillochloris trichoides subsp. DG-6.</title>
        <authorList>
            <person name="Kuznetsov B.B."/>
            <person name="Ivanovsky R.N."/>
            <person name="Keppen O.I."/>
            <person name="Sukhacheva M.V."/>
            <person name="Bumazhkin B.K."/>
            <person name="Patutina E.O."/>
            <person name="Beletsky A.V."/>
            <person name="Mardanov A.V."/>
            <person name="Baslerov R.V."/>
            <person name="Panteleeva A.N."/>
            <person name="Kolganova T.V."/>
            <person name="Ravin N.V."/>
            <person name="Skryabin K.G."/>
        </authorList>
    </citation>
    <scope>NUCLEOTIDE SEQUENCE [LARGE SCALE GENOMIC DNA]</scope>
    <source>
        <strain evidence="13 14">DG-6</strain>
    </source>
</reference>
<dbReference type="PROSITE" id="PS50975">
    <property type="entry name" value="ATP_GRASP"/>
    <property type="match status" value="1"/>
</dbReference>
<dbReference type="GO" id="GO:0005524">
    <property type="term" value="F:ATP binding"/>
    <property type="evidence" value="ECO:0007669"/>
    <property type="project" value="UniProtKB-UniRule"/>
</dbReference>
<dbReference type="InterPro" id="IPR011054">
    <property type="entry name" value="Rudment_hybrid_motif"/>
</dbReference>
<dbReference type="InterPro" id="IPR020562">
    <property type="entry name" value="PRibGlycinamide_synth_N"/>
</dbReference>
<evidence type="ECO:0000256" key="9">
    <source>
        <dbReference type="ARBA" id="ARBA00042242"/>
    </source>
</evidence>
<dbReference type="AlphaFoldDB" id="E1IFK7"/>
<keyword evidence="5 11" id="KW-0547">Nucleotide-binding</keyword>
<dbReference type="EMBL" id="ADVR01000092">
    <property type="protein sequence ID" value="EFO80023.1"/>
    <property type="molecule type" value="Genomic_DNA"/>
</dbReference>
<dbReference type="Gene3D" id="3.30.1490.20">
    <property type="entry name" value="ATP-grasp fold, A domain"/>
    <property type="match status" value="1"/>
</dbReference>
<comment type="pathway">
    <text evidence="2">Purine metabolism; IMP biosynthesis via de novo pathway; N(1)-(5-phospho-D-ribosyl)glycinamide from 5-phospho-alpha-D-ribose 1-diphosphate: step 2/2.</text>
</comment>
<dbReference type="PANTHER" id="PTHR43472:SF1">
    <property type="entry name" value="PHOSPHORIBOSYLAMINE--GLYCINE LIGASE, CHLOROPLASTIC"/>
    <property type="match status" value="1"/>
</dbReference>
<dbReference type="Gene3D" id="3.40.50.20">
    <property type="match status" value="1"/>
</dbReference>
<evidence type="ECO:0000256" key="5">
    <source>
        <dbReference type="ARBA" id="ARBA00022741"/>
    </source>
</evidence>
<dbReference type="SUPFAM" id="SSF51246">
    <property type="entry name" value="Rudiment single hybrid motif"/>
    <property type="match status" value="1"/>
</dbReference>
<evidence type="ECO:0000256" key="8">
    <source>
        <dbReference type="ARBA" id="ARBA00038345"/>
    </source>
</evidence>
<evidence type="ECO:0000256" key="4">
    <source>
        <dbReference type="ARBA" id="ARBA00022598"/>
    </source>
</evidence>
<dbReference type="InterPro" id="IPR016185">
    <property type="entry name" value="PreATP-grasp_dom_sf"/>
</dbReference>
<dbReference type="Gene3D" id="3.90.600.10">
    <property type="entry name" value="Phosphoribosylglycinamide synthetase, C-terminal domain"/>
    <property type="match status" value="1"/>
</dbReference>
<dbReference type="OrthoDB" id="9807240at2"/>
<accession>E1IFK7</accession>
<gene>
    <name evidence="13" type="ORF">OSCT_2108</name>
</gene>
<dbReference type="UniPathway" id="UPA00074">
    <property type="reaction ID" value="UER00125"/>
</dbReference>
<dbReference type="InterPro" id="IPR011761">
    <property type="entry name" value="ATP-grasp"/>
</dbReference>
<name>E1IFK7_9CHLR</name>
<evidence type="ECO:0000256" key="6">
    <source>
        <dbReference type="ARBA" id="ARBA00022755"/>
    </source>
</evidence>
<keyword evidence="6" id="KW-0658">Purine biosynthesis</keyword>
<evidence type="ECO:0000256" key="11">
    <source>
        <dbReference type="PROSITE-ProRule" id="PRU00409"/>
    </source>
</evidence>
<dbReference type="STRING" id="765420.OSCT_2108"/>
<dbReference type="PANTHER" id="PTHR43472">
    <property type="entry name" value="PHOSPHORIBOSYLAMINE--GLYCINE LIGASE"/>
    <property type="match status" value="1"/>
</dbReference>
<dbReference type="GO" id="GO:0006189">
    <property type="term" value="P:'de novo' IMP biosynthetic process"/>
    <property type="evidence" value="ECO:0007669"/>
    <property type="project" value="UniProtKB-UniPathway"/>
</dbReference>
<dbReference type="eggNOG" id="COG0151">
    <property type="taxonomic scope" value="Bacteria"/>
</dbReference>
<dbReference type="SMART" id="SM01210">
    <property type="entry name" value="GARS_C"/>
    <property type="match status" value="1"/>
</dbReference>
<dbReference type="SUPFAM" id="SSF56059">
    <property type="entry name" value="Glutathione synthetase ATP-binding domain-like"/>
    <property type="match status" value="1"/>
</dbReference>
<dbReference type="InterPro" id="IPR020560">
    <property type="entry name" value="PRibGlycinamide_synth_C-dom"/>
</dbReference>
<feature type="domain" description="ATP-grasp" evidence="12">
    <location>
        <begin position="106"/>
        <end position="310"/>
    </location>
</feature>
<dbReference type="GO" id="GO:0009113">
    <property type="term" value="P:purine nucleobase biosynthetic process"/>
    <property type="evidence" value="ECO:0007669"/>
    <property type="project" value="InterPro"/>
</dbReference>
<protein>
    <recommendedName>
        <fullName evidence="3">phosphoribosylamine--glycine ligase</fullName>
        <ecNumber evidence="3">6.3.4.13</ecNumber>
    </recommendedName>
    <alternativeName>
        <fullName evidence="9">Glycinamide ribonucleotide synthetase</fullName>
    </alternativeName>
    <alternativeName>
        <fullName evidence="10">Phosphoribosylglycinamide synthetase</fullName>
    </alternativeName>
</protein>
<dbReference type="Pfam" id="PF02844">
    <property type="entry name" value="GARS_N"/>
    <property type="match status" value="1"/>
</dbReference>
<dbReference type="GO" id="GO:0004637">
    <property type="term" value="F:phosphoribosylamine-glycine ligase activity"/>
    <property type="evidence" value="ECO:0007669"/>
    <property type="project" value="UniProtKB-EC"/>
</dbReference>
<evidence type="ECO:0000256" key="3">
    <source>
        <dbReference type="ARBA" id="ARBA00013255"/>
    </source>
</evidence>
<dbReference type="InterPro" id="IPR000115">
    <property type="entry name" value="PRibGlycinamide_synth"/>
</dbReference>
<evidence type="ECO:0000313" key="14">
    <source>
        <dbReference type="Proteomes" id="UP000054010"/>
    </source>
</evidence>
<dbReference type="SMART" id="SM01209">
    <property type="entry name" value="GARS_A"/>
    <property type="match status" value="1"/>
</dbReference>
<dbReference type="Proteomes" id="UP000054010">
    <property type="component" value="Unassembled WGS sequence"/>
</dbReference>
<evidence type="ECO:0000256" key="10">
    <source>
        <dbReference type="ARBA" id="ARBA00042864"/>
    </source>
</evidence>
<organism evidence="13 14">
    <name type="scientific">Oscillochloris trichoides DG-6</name>
    <dbReference type="NCBI Taxonomy" id="765420"/>
    <lineage>
        <taxon>Bacteria</taxon>
        <taxon>Bacillati</taxon>
        <taxon>Chloroflexota</taxon>
        <taxon>Chloroflexia</taxon>
        <taxon>Chloroflexales</taxon>
        <taxon>Chloroflexineae</taxon>
        <taxon>Oscillochloridaceae</taxon>
        <taxon>Oscillochloris</taxon>
    </lineage>
</organism>
<keyword evidence="4 13" id="KW-0436">Ligase</keyword>
<dbReference type="HOGENOM" id="CLU_027420_3_0_0"/>
<proteinExistence type="inferred from homology"/>
<dbReference type="SUPFAM" id="SSF52440">
    <property type="entry name" value="PreATP-grasp domain"/>
    <property type="match status" value="1"/>
</dbReference>
<dbReference type="GO" id="GO:0046872">
    <property type="term" value="F:metal ion binding"/>
    <property type="evidence" value="ECO:0007669"/>
    <property type="project" value="InterPro"/>
</dbReference>
<dbReference type="Pfam" id="PF01071">
    <property type="entry name" value="GARS_A"/>
    <property type="match status" value="1"/>
</dbReference>
<comment type="caution">
    <text evidence="13">The sequence shown here is derived from an EMBL/GenBank/DDBJ whole genome shotgun (WGS) entry which is preliminary data.</text>
</comment>
<evidence type="ECO:0000313" key="13">
    <source>
        <dbReference type="EMBL" id="EFO80023.1"/>
    </source>
</evidence>
<evidence type="ECO:0000256" key="2">
    <source>
        <dbReference type="ARBA" id="ARBA00005174"/>
    </source>
</evidence>
<dbReference type="Gene3D" id="3.30.470.20">
    <property type="entry name" value="ATP-grasp fold, B domain"/>
    <property type="match status" value="1"/>
</dbReference>
<sequence>MKILVLGSDGRTHALVWKLFSSPNAEIFCAPGNGGAGLLAPQVDLDLSQPAEVARWAFSEQIDMIVPAESGSLWAGMVDEVVSMHIGVFGASQRSTRLEWSRCYTKEFLQRYGLPTARGRTFTSLSNAEKYLASQNLPLVIKSDHPAGGGGVYHDRYAALEGLRALFVNRPIEGSSHGVVIEEYLSGISVSFSAIVDGSTALPLLPVRIYDRLDARPDSPWAPGMGAITGNSSYAQRLSTHMHTHLIRPIVAALSQENLPYWGILGVDCIITDQGPRITTLRCSLRDMEAQVVLPRLKDDLVPVIEAAISRKLHQIPTLHWRDEASVGIALVAQGYPNHYGVGGAIRGLTDVDEGVLVFHDQTHNPAALRYTPVTRSGTGMFSNLIMGASMTVPDTTMTGGHVVTVVGMGATLNGARGRVLLNAERISFPGRIYRDDVGSHEFR</sequence>
<dbReference type="InterPro" id="IPR013815">
    <property type="entry name" value="ATP_grasp_subdomain_1"/>
</dbReference>
<dbReference type="InterPro" id="IPR020561">
    <property type="entry name" value="PRibGlycinamid_synth_ATP-grasp"/>
</dbReference>
<evidence type="ECO:0000256" key="1">
    <source>
        <dbReference type="ARBA" id="ARBA00001936"/>
    </source>
</evidence>
<dbReference type="InterPro" id="IPR037123">
    <property type="entry name" value="PRibGlycinamide_synth_C_sf"/>
</dbReference>
<evidence type="ECO:0000256" key="7">
    <source>
        <dbReference type="ARBA" id="ARBA00022840"/>
    </source>
</evidence>
<dbReference type="Pfam" id="PF02843">
    <property type="entry name" value="GARS_C"/>
    <property type="match status" value="1"/>
</dbReference>
<evidence type="ECO:0000259" key="12">
    <source>
        <dbReference type="PROSITE" id="PS50975"/>
    </source>
</evidence>